<reference evidence="1" key="1">
    <citation type="submission" date="2015-12" db="EMBL/GenBank/DDBJ databases">
        <title>Update maize B73 reference genome by single molecule sequencing technologies.</title>
        <authorList>
            <consortium name="Maize Genome Sequencing Project"/>
            <person name="Ware D."/>
        </authorList>
    </citation>
    <scope>NUCLEOTIDE SEQUENCE [LARGE SCALE GENOMIC DNA]</scope>
    <source>
        <tissue evidence="1">Seedling</tissue>
    </source>
</reference>
<dbReference type="AlphaFoldDB" id="A0A1D6IPK8"/>
<proteinExistence type="predicted"/>
<evidence type="ECO:0000313" key="1">
    <source>
        <dbReference type="EMBL" id="ONM61176.1"/>
    </source>
</evidence>
<accession>A0A1D6IPK8</accession>
<sequence>MRTAAYSLTKDLHPTNPTTCVYLFESG</sequence>
<gene>
    <name evidence="1" type="ORF">ZEAMMB73_Zm00001d022590</name>
</gene>
<organism evidence="1">
    <name type="scientific">Zea mays</name>
    <name type="common">Maize</name>
    <dbReference type="NCBI Taxonomy" id="4577"/>
    <lineage>
        <taxon>Eukaryota</taxon>
        <taxon>Viridiplantae</taxon>
        <taxon>Streptophyta</taxon>
        <taxon>Embryophyta</taxon>
        <taxon>Tracheophyta</taxon>
        <taxon>Spermatophyta</taxon>
        <taxon>Magnoliopsida</taxon>
        <taxon>Liliopsida</taxon>
        <taxon>Poales</taxon>
        <taxon>Poaceae</taxon>
        <taxon>PACMAD clade</taxon>
        <taxon>Panicoideae</taxon>
        <taxon>Andropogonodae</taxon>
        <taxon>Andropogoneae</taxon>
        <taxon>Tripsacinae</taxon>
        <taxon>Zea</taxon>
    </lineage>
</organism>
<dbReference type="EMBL" id="CM007650">
    <property type="protein sequence ID" value="ONM61176.1"/>
    <property type="molecule type" value="Genomic_DNA"/>
</dbReference>
<name>A0A1D6IPK8_MAIZE</name>
<protein>
    <submittedName>
        <fullName evidence="1">Uncharacterized protein</fullName>
    </submittedName>
</protein>